<dbReference type="RefSeq" id="WP_067846770.1">
    <property type="nucleotide sequence ID" value="NZ_JADPKZ010000022.1"/>
</dbReference>
<accession>A0ABS0EZV5</accession>
<keyword evidence="3" id="KW-1185">Reference proteome</keyword>
<name>A0ABS0EZV5_9BACL</name>
<comment type="caution">
    <text evidence="2">The sequence shown here is derived from an EMBL/GenBank/DDBJ whole genome shotgun (WGS) entry which is preliminary data.</text>
</comment>
<feature type="compositionally biased region" description="Low complexity" evidence="1">
    <location>
        <begin position="19"/>
        <end position="30"/>
    </location>
</feature>
<reference evidence="2 3" key="1">
    <citation type="submission" date="2020-11" db="EMBL/GenBank/DDBJ databases">
        <title>Genomic insight of Alicyclobacillus mali FL 18 reveals a new arsenic-resistant strain, with potential in environmental biotechnology.</title>
        <authorList>
            <person name="Fiorentino G."/>
            <person name="Gallo G."/>
            <person name="Aulitto M."/>
        </authorList>
    </citation>
    <scope>NUCLEOTIDE SEQUENCE [LARGE SCALE GENOMIC DNA]</scope>
    <source>
        <strain evidence="2 3">FL 18</strain>
    </source>
</reference>
<protein>
    <submittedName>
        <fullName evidence="2">Uncharacterized protein</fullName>
    </submittedName>
</protein>
<feature type="compositionally biased region" description="Basic residues" evidence="1">
    <location>
        <begin position="7"/>
        <end position="18"/>
    </location>
</feature>
<dbReference type="EMBL" id="JADPKZ010000022">
    <property type="protein sequence ID" value="MBF8376570.1"/>
    <property type="molecule type" value="Genomic_DNA"/>
</dbReference>
<gene>
    <name evidence="2" type="ORF">IW967_01595</name>
</gene>
<feature type="region of interest" description="Disordered" evidence="1">
    <location>
        <begin position="1"/>
        <end position="40"/>
    </location>
</feature>
<dbReference type="Proteomes" id="UP000642910">
    <property type="component" value="Unassembled WGS sequence"/>
</dbReference>
<organism evidence="2 3">
    <name type="scientific">Alicyclobacillus mali</name>
    <name type="common">ex Roth et al. 2021</name>
    <dbReference type="NCBI Taxonomy" id="1123961"/>
    <lineage>
        <taxon>Bacteria</taxon>
        <taxon>Bacillati</taxon>
        <taxon>Bacillota</taxon>
        <taxon>Bacilli</taxon>
        <taxon>Bacillales</taxon>
        <taxon>Alicyclobacillaceae</taxon>
        <taxon>Alicyclobacillus</taxon>
    </lineage>
</organism>
<evidence type="ECO:0000313" key="3">
    <source>
        <dbReference type="Proteomes" id="UP000642910"/>
    </source>
</evidence>
<evidence type="ECO:0000313" key="2">
    <source>
        <dbReference type="EMBL" id="MBF8376570.1"/>
    </source>
</evidence>
<sequence>MAASSGKKGRKPQAKAKRPQQAAAPVDQPPLSVAAQQPPAGSLDVLKQNLAGKRKAIFEILEDVKNVPPDSWRDPNQVESLAKNFANKLGLPVPESRFKQFVKAYTDATKNGPTTNVDEIVKKYGPPVDEKTLKEIKKFVPKQTKD</sequence>
<evidence type="ECO:0000256" key="1">
    <source>
        <dbReference type="SAM" id="MobiDB-lite"/>
    </source>
</evidence>
<proteinExistence type="predicted"/>